<name>A0A9X0DL56_9HELO</name>
<dbReference type="EMBL" id="JAPEIS010000003">
    <property type="protein sequence ID" value="KAJ8067621.1"/>
    <property type="molecule type" value="Genomic_DNA"/>
</dbReference>
<keyword evidence="2" id="KW-1185">Reference proteome</keyword>
<dbReference type="Proteomes" id="UP001152300">
    <property type="component" value="Unassembled WGS sequence"/>
</dbReference>
<sequence length="110" mass="12241">MAKAGKLTEAGKEDQQLIVTHYPVVGTEDEVIRHSVYSAVARVYTGNMRCISNKFQLLNGHDAFFDSFNVGLGSSCDAKHSFSVLMKIGNPEFFQNFNNSIAAFYLIRSK</sequence>
<comment type="caution">
    <text evidence="1">The sequence shown here is derived from an EMBL/GenBank/DDBJ whole genome shotgun (WGS) entry which is preliminary data.</text>
</comment>
<accession>A0A9X0DL56</accession>
<protein>
    <submittedName>
        <fullName evidence="1">Uncharacterized protein</fullName>
    </submittedName>
</protein>
<evidence type="ECO:0000313" key="2">
    <source>
        <dbReference type="Proteomes" id="UP001152300"/>
    </source>
</evidence>
<organism evidence="1 2">
    <name type="scientific">Sclerotinia nivalis</name>
    <dbReference type="NCBI Taxonomy" id="352851"/>
    <lineage>
        <taxon>Eukaryota</taxon>
        <taxon>Fungi</taxon>
        <taxon>Dikarya</taxon>
        <taxon>Ascomycota</taxon>
        <taxon>Pezizomycotina</taxon>
        <taxon>Leotiomycetes</taxon>
        <taxon>Helotiales</taxon>
        <taxon>Sclerotiniaceae</taxon>
        <taxon>Sclerotinia</taxon>
    </lineage>
</organism>
<dbReference type="AlphaFoldDB" id="A0A9X0DL56"/>
<evidence type="ECO:0000313" key="1">
    <source>
        <dbReference type="EMBL" id="KAJ8067621.1"/>
    </source>
</evidence>
<reference evidence="1" key="1">
    <citation type="submission" date="2022-11" db="EMBL/GenBank/DDBJ databases">
        <title>Genome Resource of Sclerotinia nivalis Strain SnTB1, a Plant Pathogen Isolated from American Ginseng.</title>
        <authorList>
            <person name="Fan S."/>
        </authorList>
    </citation>
    <scope>NUCLEOTIDE SEQUENCE</scope>
    <source>
        <strain evidence="1">SnTB1</strain>
    </source>
</reference>
<gene>
    <name evidence="1" type="ORF">OCU04_003231</name>
</gene>
<proteinExistence type="predicted"/>